<dbReference type="PANTHER" id="PTHR33179:SF4">
    <property type="entry name" value="VQ MOTIF-CONTAINING PROTEIN"/>
    <property type="match status" value="1"/>
</dbReference>
<dbReference type="Proteomes" id="UP001634007">
    <property type="component" value="Unassembled WGS sequence"/>
</dbReference>
<dbReference type="Pfam" id="PF05678">
    <property type="entry name" value="VQ"/>
    <property type="match status" value="1"/>
</dbReference>
<name>A0ABD3JMI0_EUCGL</name>
<feature type="region of interest" description="Disordered" evidence="1">
    <location>
        <begin position="256"/>
        <end position="319"/>
    </location>
</feature>
<accession>A0ABD3JMI0</accession>
<feature type="compositionally biased region" description="Basic and acidic residues" evidence="1">
    <location>
        <begin position="417"/>
        <end position="426"/>
    </location>
</feature>
<feature type="compositionally biased region" description="Gly residues" evidence="1">
    <location>
        <begin position="432"/>
        <end position="441"/>
    </location>
</feature>
<evidence type="ECO:0000256" key="1">
    <source>
        <dbReference type="SAM" id="MobiDB-lite"/>
    </source>
</evidence>
<evidence type="ECO:0000259" key="2">
    <source>
        <dbReference type="Pfam" id="PF05678"/>
    </source>
</evidence>
<feature type="compositionally biased region" description="Basic residues" evidence="1">
    <location>
        <begin position="44"/>
        <end position="58"/>
    </location>
</feature>
<dbReference type="InterPro" id="IPR039609">
    <property type="entry name" value="VQ_15/22"/>
</dbReference>
<keyword evidence="4" id="KW-1185">Reference proteome</keyword>
<feature type="region of interest" description="Disordered" evidence="1">
    <location>
        <begin position="392"/>
        <end position="484"/>
    </location>
</feature>
<organism evidence="3 4">
    <name type="scientific">Eucalyptus globulus</name>
    <name type="common">Tasmanian blue gum</name>
    <dbReference type="NCBI Taxonomy" id="34317"/>
    <lineage>
        <taxon>Eukaryota</taxon>
        <taxon>Viridiplantae</taxon>
        <taxon>Streptophyta</taxon>
        <taxon>Embryophyta</taxon>
        <taxon>Tracheophyta</taxon>
        <taxon>Spermatophyta</taxon>
        <taxon>Magnoliopsida</taxon>
        <taxon>eudicotyledons</taxon>
        <taxon>Gunneridae</taxon>
        <taxon>Pentapetalae</taxon>
        <taxon>rosids</taxon>
        <taxon>malvids</taxon>
        <taxon>Myrtales</taxon>
        <taxon>Myrtaceae</taxon>
        <taxon>Myrtoideae</taxon>
        <taxon>Eucalypteae</taxon>
        <taxon>Eucalyptus</taxon>
    </lineage>
</organism>
<feature type="compositionally biased region" description="Low complexity" evidence="1">
    <location>
        <begin position="146"/>
        <end position="174"/>
    </location>
</feature>
<reference evidence="3 4" key="1">
    <citation type="submission" date="2024-11" db="EMBL/GenBank/DDBJ databases">
        <title>Chromosome-level genome assembly of Eucalyptus globulus Labill. provides insights into its genome evolution.</title>
        <authorList>
            <person name="Li X."/>
        </authorList>
    </citation>
    <scope>NUCLEOTIDE SEQUENCE [LARGE SCALE GENOMIC DNA]</scope>
    <source>
        <strain evidence="3">CL2024</strain>
        <tissue evidence="3">Fresh tender leaves</tissue>
    </source>
</reference>
<feature type="region of interest" description="Disordered" evidence="1">
    <location>
        <begin position="1"/>
        <end position="58"/>
    </location>
</feature>
<evidence type="ECO:0000313" key="4">
    <source>
        <dbReference type="Proteomes" id="UP001634007"/>
    </source>
</evidence>
<gene>
    <name evidence="3" type="ORF">ACJRO7_033361</name>
</gene>
<feature type="compositionally biased region" description="Polar residues" evidence="1">
    <location>
        <begin position="392"/>
        <end position="414"/>
    </location>
</feature>
<feature type="region of interest" description="Disordered" evidence="1">
    <location>
        <begin position="72"/>
        <end position="190"/>
    </location>
</feature>
<dbReference type="InterPro" id="IPR008889">
    <property type="entry name" value="VQ"/>
</dbReference>
<sequence>MDSGNSSASSQSSGGGGDDEPYHSRADISSLFNASGHHQQPASMHHHHQQQQQQHHHQLMFDPSSVLSNFFDPLTRSAPPASPSPLLNLDAAWPRSPRPDHGCADLGGVPQQQSPFLGFGRGPPSGGGGGGVAPVQFPLAQEGSKAVQGQAAAGPPSAGDNNGNGAGNANAPARNSKKRSRASRRAPTTVLTTDTTNFRAMVQEFTGIPAPPFASSPFQRSRLDLFGTALRSGHLDASSSPSPPYLLRPFAQRFNHHPPPTTSSAPSFLGPSGMIDALASSSPSAATTTNTNNDNVTSGNNSATTNASTTTNNAAPPLPFGLLKHPQNLLINMNTQNPILDFGNSLFQASLKYPNLPGPSAIDGAAADHHPHPNLRMGALEDFGLSHTTGIRPSSTERTLAENNDTGAAATSWSDRGVGDRGDHHQGLLSSLGGGGGGGNYGNDEDHPRRSNGGRIFAYSGNDNSSATDRFHGDRGPEAAAISTRSEGMVESWICSSD</sequence>
<feature type="compositionally biased region" description="Low complexity" evidence="1">
    <location>
        <begin position="1"/>
        <end position="12"/>
    </location>
</feature>
<feature type="domain" description="VQ" evidence="2">
    <location>
        <begin position="185"/>
        <end position="212"/>
    </location>
</feature>
<dbReference type="AlphaFoldDB" id="A0ABD3JMI0"/>
<dbReference type="EMBL" id="JBJKBG010000008">
    <property type="protein sequence ID" value="KAL3728770.1"/>
    <property type="molecule type" value="Genomic_DNA"/>
</dbReference>
<feature type="compositionally biased region" description="Gly residues" evidence="1">
    <location>
        <begin position="119"/>
        <end position="132"/>
    </location>
</feature>
<proteinExistence type="predicted"/>
<evidence type="ECO:0000313" key="3">
    <source>
        <dbReference type="EMBL" id="KAL3728770.1"/>
    </source>
</evidence>
<comment type="caution">
    <text evidence="3">The sequence shown here is derived from an EMBL/GenBank/DDBJ whole genome shotgun (WGS) entry which is preliminary data.</text>
</comment>
<protein>
    <recommendedName>
        <fullName evidence="2">VQ domain-containing protein</fullName>
    </recommendedName>
</protein>
<feature type="compositionally biased region" description="Low complexity" evidence="1">
    <location>
        <begin position="277"/>
        <end position="315"/>
    </location>
</feature>
<feature type="compositionally biased region" description="Basic residues" evidence="1">
    <location>
        <begin position="175"/>
        <end position="184"/>
    </location>
</feature>
<dbReference type="PANTHER" id="PTHR33179">
    <property type="entry name" value="VQ MOTIF-CONTAINING PROTEIN"/>
    <property type="match status" value="1"/>
</dbReference>